<evidence type="ECO:0000256" key="4">
    <source>
        <dbReference type="ARBA" id="ARBA00022448"/>
    </source>
</evidence>
<evidence type="ECO:0000256" key="7">
    <source>
        <dbReference type="ARBA" id="ARBA00022927"/>
    </source>
</evidence>
<evidence type="ECO:0000256" key="8">
    <source>
        <dbReference type="ARBA" id="ARBA00023136"/>
    </source>
</evidence>
<dbReference type="Pfam" id="PF04652">
    <property type="entry name" value="Vta1"/>
    <property type="match status" value="1"/>
</dbReference>
<dbReference type="AlphaFoldDB" id="A0AAD5K7M4"/>
<dbReference type="PANTHER" id="PTHR46009:SF1">
    <property type="entry name" value="VACUOLAR PROTEIN SORTING-ASSOCIATED PROTEIN VTA1 HOMOLOG"/>
    <property type="match status" value="1"/>
</dbReference>
<dbReference type="GO" id="GO:0005771">
    <property type="term" value="C:multivesicular body"/>
    <property type="evidence" value="ECO:0007669"/>
    <property type="project" value="TreeGrafter"/>
</dbReference>
<keyword evidence="4" id="KW-0813">Transport</keyword>
<dbReference type="InterPro" id="IPR044538">
    <property type="entry name" value="Vta1-like"/>
</dbReference>
<comment type="similarity">
    <text evidence="3">Belongs to the VTA1 family.</text>
</comment>
<sequence>MNIPTDLKYIAPYIQRGQELSERDPIVSYYAQYYAVRMAINKGPSNKETNAYLSQLLDKLEQVKGTLGANNEAITNDLVGYAHIENFALKVFLNADNEDRAGKASKKTAKTFLAASIFLELLKTFGDLDPEVEDKIKYSKWKAADIMKALREGRTPTPGAPGEKQEEGLEGGENITLDQDMPIQPPSSISEFPSPPSNFTAPLPGNASAEQPPTFSPPPPDVEAPSSSSPPPAATGQQPDHVSPNITPSNSSLPHIPPPVQHQPQSSPTKTMPVQPPQPPAPTPAPVTPAPVVNPTAVQTSIAATAAPTVDPGSIAAAQKHAKWAISALNYDDIKTARLQLLTALNDLGYNQQNNFGY</sequence>
<dbReference type="Pfam" id="PF18097">
    <property type="entry name" value="Vta1_C"/>
    <property type="match status" value="1"/>
</dbReference>
<evidence type="ECO:0000256" key="9">
    <source>
        <dbReference type="SAM" id="MobiDB-lite"/>
    </source>
</evidence>
<dbReference type="Gene3D" id="1.25.40.270">
    <property type="entry name" value="Vacuolar protein sorting-associated protein vta1"/>
    <property type="match status" value="1"/>
</dbReference>
<dbReference type="PANTHER" id="PTHR46009">
    <property type="entry name" value="VACUOLAR PROTEIN SORTING-ASSOCIATED PROTEIN VTA1 HOMOLOG"/>
    <property type="match status" value="1"/>
</dbReference>
<comment type="subcellular location">
    <subcellularLocation>
        <location evidence="2">Cytoplasm</location>
    </subcellularLocation>
    <subcellularLocation>
        <location evidence="1">Endosome membrane</location>
        <topology evidence="1">Peripheral membrane protein</topology>
    </subcellularLocation>
</comment>
<keyword evidence="6" id="KW-0967">Endosome</keyword>
<dbReference type="PRINTS" id="PR01217">
    <property type="entry name" value="PRICHEXTENSN"/>
</dbReference>
<evidence type="ECO:0000256" key="5">
    <source>
        <dbReference type="ARBA" id="ARBA00022490"/>
    </source>
</evidence>
<dbReference type="EMBL" id="JAIXMP010000005">
    <property type="protein sequence ID" value="KAI9272710.1"/>
    <property type="molecule type" value="Genomic_DNA"/>
</dbReference>
<dbReference type="InterPro" id="IPR041212">
    <property type="entry name" value="Vta1_C"/>
</dbReference>
<dbReference type="InterPro" id="IPR039431">
    <property type="entry name" value="Vta1/CALS_N"/>
</dbReference>
<dbReference type="GO" id="GO:0010008">
    <property type="term" value="C:endosome membrane"/>
    <property type="evidence" value="ECO:0007669"/>
    <property type="project" value="UniProtKB-SubCell"/>
</dbReference>
<evidence type="ECO:0000256" key="2">
    <source>
        <dbReference type="ARBA" id="ARBA00004496"/>
    </source>
</evidence>
<reference evidence="12" key="1">
    <citation type="journal article" date="2022" name="IScience">
        <title>Evolution of zygomycete secretomes and the origins of terrestrial fungal ecologies.</title>
        <authorList>
            <person name="Chang Y."/>
            <person name="Wang Y."/>
            <person name="Mondo S."/>
            <person name="Ahrendt S."/>
            <person name="Andreopoulos W."/>
            <person name="Barry K."/>
            <person name="Beard J."/>
            <person name="Benny G.L."/>
            <person name="Blankenship S."/>
            <person name="Bonito G."/>
            <person name="Cuomo C."/>
            <person name="Desiro A."/>
            <person name="Gervers K.A."/>
            <person name="Hundley H."/>
            <person name="Kuo A."/>
            <person name="LaButti K."/>
            <person name="Lang B.F."/>
            <person name="Lipzen A."/>
            <person name="O'Donnell K."/>
            <person name="Pangilinan J."/>
            <person name="Reynolds N."/>
            <person name="Sandor L."/>
            <person name="Smith M.E."/>
            <person name="Tsang A."/>
            <person name="Grigoriev I.V."/>
            <person name="Stajich J.E."/>
            <person name="Spatafora J.W."/>
        </authorList>
    </citation>
    <scope>NUCLEOTIDE SEQUENCE</scope>
    <source>
        <strain evidence="12">RSA 2281</strain>
    </source>
</reference>
<dbReference type="InterPro" id="IPR023175">
    <property type="entry name" value="Vta1/CALS_N_sf"/>
</dbReference>
<organism evidence="12 13">
    <name type="scientific">Phascolomyces articulosus</name>
    <dbReference type="NCBI Taxonomy" id="60185"/>
    <lineage>
        <taxon>Eukaryota</taxon>
        <taxon>Fungi</taxon>
        <taxon>Fungi incertae sedis</taxon>
        <taxon>Mucoromycota</taxon>
        <taxon>Mucoromycotina</taxon>
        <taxon>Mucoromycetes</taxon>
        <taxon>Mucorales</taxon>
        <taxon>Lichtheimiaceae</taxon>
        <taxon>Phascolomyces</taxon>
    </lineage>
</organism>
<comment type="caution">
    <text evidence="12">The sequence shown here is derived from an EMBL/GenBank/DDBJ whole genome shotgun (WGS) entry which is preliminary data.</text>
</comment>
<evidence type="ECO:0000256" key="1">
    <source>
        <dbReference type="ARBA" id="ARBA00004481"/>
    </source>
</evidence>
<protein>
    <submittedName>
        <fullName evidence="12">Vta1 like-domain-containing protein</fullName>
    </submittedName>
</protein>
<name>A0AAD5K7M4_9FUNG</name>
<keyword evidence="5" id="KW-0963">Cytoplasm</keyword>
<evidence type="ECO:0000256" key="6">
    <source>
        <dbReference type="ARBA" id="ARBA00022753"/>
    </source>
</evidence>
<evidence type="ECO:0000259" key="10">
    <source>
        <dbReference type="Pfam" id="PF04652"/>
    </source>
</evidence>
<gene>
    <name evidence="12" type="ORF">BDA99DRAFT_499033</name>
</gene>
<keyword evidence="8" id="KW-0472">Membrane</keyword>
<evidence type="ECO:0000313" key="13">
    <source>
        <dbReference type="Proteomes" id="UP001209540"/>
    </source>
</evidence>
<dbReference type="Gene3D" id="1.20.5.420">
    <property type="entry name" value="Immunoglobulin FC, subunit C"/>
    <property type="match status" value="1"/>
</dbReference>
<evidence type="ECO:0000259" key="11">
    <source>
        <dbReference type="Pfam" id="PF18097"/>
    </source>
</evidence>
<evidence type="ECO:0000313" key="12">
    <source>
        <dbReference type="EMBL" id="KAI9272710.1"/>
    </source>
</evidence>
<feature type="compositionally biased region" description="Pro residues" evidence="9">
    <location>
        <begin position="274"/>
        <end position="289"/>
    </location>
</feature>
<keyword evidence="13" id="KW-1185">Reference proteome</keyword>
<dbReference type="GO" id="GO:0015031">
    <property type="term" value="P:protein transport"/>
    <property type="evidence" value="ECO:0007669"/>
    <property type="project" value="UniProtKB-KW"/>
</dbReference>
<reference evidence="12" key="2">
    <citation type="submission" date="2023-02" db="EMBL/GenBank/DDBJ databases">
        <authorList>
            <consortium name="DOE Joint Genome Institute"/>
            <person name="Mondo S.J."/>
            <person name="Chang Y."/>
            <person name="Wang Y."/>
            <person name="Ahrendt S."/>
            <person name="Andreopoulos W."/>
            <person name="Barry K."/>
            <person name="Beard J."/>
            <person name="Benny G.L."/>
            <person name="Blankenship S."/>
            <person name="Bonito G."/>
            <person name="Cuomo C."/>
            <person name="Desiro A."/>
            <person name="Gervers K.A."/>
            <person name="Hundley H."/>
            <person name="Kuo A."/>
            <person name="LaButti K."/>
            <person name="Lang B.F."/>
            <person name="Lipzen A."/>
            <person name="O'Donnell K."/>
            <person name="Pangilinan J."/>
            <person name="Reynolds N."/>
            <person name="Sandor L."/>
            <person name="Smith M.W."/>
            <person name="Tsang A."/>
            <person name="Grigoriev I.V."/>
            <person name="Stajich J.E."/>
            <person name="Spatafora J.W."/>
        </authorList>
    </citation>
    <scope>NUCLEOTIDE SEQUENCE</scope>
    <source>
        <strain evidence="12">RSA 2281</strain>
    </source>
</reference>
<feature type="domain" description="Vta1 C-terminal" evidence="11">
    <location>
        <begin position="314"/>
        <end position="346"/>
    </location>
</feature>
<dbReference type="GO" id="GO:0032511">
    <property type="term" value="P:late endosome to vacuole transport via multivesicular body sorting pathway"/>
    <property type="evidence" value="ECO:0007669"/>
    <property type="project" value="InterPro"/>
</dbReference>
<evidence type="ECO:0000256" key="3">
    <source>
        <dbReference type="ARBA" id="ARBA00007895"/>
    </source>
</evidence>
<feature type="compositionally biased region" description="Polar residues" evidence="9">
    <location>
        <begin position="235"/>
        <end position="253"/>
    </location>
</feature>
<accession>A0AAD5K7M4</accession>
<proteinExistence type="inferred from homology"/>
<feature type="domain" description="Vta1/callose synthase N-terminal" evidence="10">
    <location>
        <begin position="10"/>
        <end position="152"/>
    </location>
</feature>
<feature type="region of interest" description="Disordered" evidence="9">
    <location>
        <begin position="175"/>
        <end position="293"/>
    </location>
</feature>
<feature type="compositionally biased region" description="Pro residues" evidence="9">
    <location>
        <begin position="214"/>
        <end position="233"/>
    </location>
</feature>
<dbReference type="Proteomes" id="UP001209540">
    <property type="component" value="Unassembled WGS sequence"/>
</dbReference>
<keyword evidence="7" id="KW-0653">Protein transport</keyword>